<feature type="region of interest" description="Disordered" evidence="1">
    <location>
        <begin position="1"/>
        <end position="21"/>
    </location>
</feature>
<dbReference type="Pfam" id="PF12527">
    <property type="entry name" value="DUF3727"/>
    <property type="match status" value="1"/>
</dbReference>
<dbReference type="PANTHER" id="PTHR36061:SF3">
    <property type="entry name" value="OS04G0692200 PROTEIN"/>
    <property type="match status" value="1"/>
</dbReference>
<organism evidence="2 3">
    <name type="scientific">Limnospira platensis NIES-46</name>
    <dbReference type="NCBI Taxonomy" id="1236695"/>
    <lineage>
        <taxon>Bacteria</taxon>
        <taxon>Bacillati</taxon>
        <taxon>Cyanobacteriota</taxon>
        <taxon>Cyanophyceae</taxon>
        <taxon>Oscillatoriophycideae</taxon>
        <taxon>Oscillatoriales</taxon>
        <taxon>Sirenicapillariaceae</taxon>
        <taxon>Limnospira</taxon>
    </lineage>
</organism>
<evidence type="ECO:0000313" key="2">
    <source>
        <dbReference type="EMBL" id="GCE93826.1"/>
    </source>
</evidence>
<dbReference type="InterPro" id="IPR022203">
    <property type="entry name" value="DUF3727"/>
</dbReference>
<comment type="caution">
    <text evidence="2">The sequence shown here is derived from an EMBL/GenBank/DDBJ whole genome shotgun (WGS) entry which is preliminary data.</text>
</comment>
<dbReference type="Pfam" id="PF06949">
    <property type="entry name" value="DUF1292"/>
    <property type="match status" value="1"/>
</dbReference>
<dbReference type="InterPro" id="IPR009711">
    <property type="entry name" value="UPF0473"/>
</dbReference>
<accession>A0A5M3T7Q7</accession>
<name>A0A5M3T7Q7_LIMPL</name>
<evidence type="ECO:0008006" key="4">
    <source>
        <dbReference type="Google" id="ProtNLM"/>
    </source>
</evidence>
<dbReference type="GeneID" id="301682734"/>
<keyword evidence="3" id="KW-1185">Reference proteome</keyword>
<gene>
    <name evidence="2" type="ORF">NIES46_18780</name>
</gene>
<dbReference type="EMBL" id="BIMW01000079">
    <property type="protein sequence ID" value="GCE93826.1"/>
    <property type="molecule type" value="Genomic_DNA"/>
</dbReference>
<dbReference type="PANTHER" id="PTHR36061">
    <property type="match status" value="1"/>
</dbReference>
<reference evidence="2 3" key="1">
    <citation type="journal article" date="2019" name="J Genomics">
        <title>The Draft Genome of a Hydrogen-producing Cyanobacterium, Arthrospira platensis NIES-46.</title>
        <authorList>
            <person name="Suzuki S."/>
            <person name="Yamaguchi H."/>
            <person name="Kawachi M."/>
        </authorList>
    </citation>
    <scope>NUCLEOTIDE SEQUENCE [LARGE SCALE GENOMIC DNA]</scope>
    <source>
        <strain evidence="2 3">NIES-46</strain>
    </source>
</reference>
<dbReference type="Proteomes" id="UP000326169">
    <property type="component" value="Unassembled WGS sequence"/>
</dbReference>
<dbReference type="RefSeq" id="WP_006617819.1">
    <property type="nucleotide sequence ID" value="NZ_BIMW01000079.1"/>
</dbReference>
<evidence type="ECO:0000313" key="3">
    <source>
        <dbReference type="Proteomes" id="UP000326169"/>
    </source>
</evidence>
<protein>
    <recommendedName>
        <fullName evidence="4">DUF3727 domain-containing protein</fullName>
    </recommendedName>
</protein>
<sequence length="191" mass="21373">MPSQFSDENIPEPEATTLTDEQGRSIECTIESSFSLDGEEYILLLPLDTPVEILTWSDDEDEEVAVPVESEAVIDSIFATAKVVLEEQNLTLKRTAVTLTVAGELPEDIFDNDVDGNGSGGGDEEDYEELLMLTTFYHEEQEYGIYTPLDPFFILARRNPKGEPQLLSSEELDKIEPLLPMIEEKLFGDFS</sequence>
<evidence type="ECO:0000256" key="1">
    <source>
        <dbReference type="SAM" id="MobiDB-lite"/>
    </source>
</evidence>
<proteinExistence type="predicted"/>